<feature type="transmembrane region" description="Helical" evidence="1">
    <location>
        <begin position="270"/>
        <end position="293"/>
    </location>
</feature>
<feature type="transmembrane region" description="Helical" evidence="1">
    <location>
        <begin position="206"/>
        <end position="228"/>
    </location>
</feature>
<name>A0A173WU79_BIFAD</name>
<keyword evidence="1" id="KW-0472">Membrane</keyword>
<protein>
    <submittedName>
        <fullName evidence="2">Uncharacterized protein</fullName>
    </submittedName>
</protein>
<dbReference type="Proteomes" id="UP000095647">
    <property type="component" value="Unassembled WGS sequence"/>
</dbReference>
<feature type="transmembrane region" description="Helical" evidence="1">
    <location>
        <begin position="53"/>
        <end position="72"/>
    </location>
</feature>
<keyword evidence="1" id="KW-0812">Transmembrane</keyword>
<sequence length="453" mass="53153">MIYKEFEWRDVVKRSLYAAFMIIPMQFLRYSLWEITHKDLHFSDFWKEAINGSGFSDLFALLGICFATSFLISTTSLSSLPEFFLIRICKINSYTCFAGTVYSSVIFPELTRYSIIFAILTVWFSDFLFLSLEEYAKKQVIFNQDIKISCEKIDHLKNILNEYTDVKKQKFTYIFFVLSGIIYFTIVSVINFLLKKNSTIINNNLVILFIYAVFYTAIVLFFSIRIIEAPKAKDFSLDRYIYWSFSIIFFLMLSLLFMFIPFIFQCNALLSVITAITNGASILLYIIVFFTFLKKTRKIKYMIIQSIKNDILNIRDSVIYNTQLLIDREINSKQVYLKNSQQIFSILQETHLPTINTKIAKNDRIPLLGATDQEIKTILKEFETSDKYKQLTLLATKSSENNQKDSLLALALFLDIRIHDHSYIEAIQRHSRQIQKSTYKPFFLKILHAFSHQ</sequence>
<dbReference type="AlphaFoldDB" id="A0A173WU79"/>
<feature type="transmembrane region" description="Helical" evidence="1">
    <location>
        <begin position="173"/>
        <end position="194"/>
    </location>
</feature>
<evidence type="ECO:0000313" key="2">
    <source>
        <dbReference type="EMBL" id="CUN42496.1"/>
    </source>
</evidence>
<accession>A0A173WU79</accession>
<feature type="transmembrane region" description="Helical" evidence="1">
    <location>
        <begin position="240"/>
        <end position="264"/>
    </location>
</feature>
<evidence type="ECO:0000313" key="3">
    <source>
        <dbReference type="Proteomes" id="UP000095647"/>
    </source>
</evidence>
<keyword evidence="1" id="KW-1133">Transmembrane helix</keyword>
<dbReference type="EMBL" id="CYYI01000001">
    <property type="protein sequence ID" value="CUN42496.1"/>
    <property type="molecule type" value="Genomic_DNA"/>
</dbReference>
<feature type="transmembrane region" description="Helical" evidence="1">
    <location>
        <begin position="16"/>
        <end position="33"/>
    </location>
</feature>
<evidence type="ECO:0000256" key="1">
    <source>
        <dbReference type="SAM" id="Phobius"/>
    </source>
</evidence>
<gene>
    <name evidence="2" type="ORF">ERS852382_00367</name>
</gene>
<reference evidence="2 3" key="1">
    <citation type="submission" date="2015-09" db="EMBL/GenBank/DDBJ databases">
        <authorList>
            <consortium name="Pathogen Informatics"/>
        </authorList>
    </citation>
    <scope>NUCLEOTIDE SEQUENCE [LARGE SCALE GENOMIC DNA]</scope>
    <source>
        <strain evidence="2 3">2789STDY5608824</strain>
    </source>
</reference>
<organism evidence="2 3">
    <name type="scientific">Bifidobacterium adolescentis</name>
    <dbReference type="NCBI Taxonomy" id="1680"/>
    <lineage>
        <taxon>Bacteria</taxon>
        <taxon>Bacillati</taxon>
        <taxon>Actinomycetota</taxon>
        <taxon>Actinomycetes</taxon>
        <taxon>Bifidobacteriales</taxon>
        <taxon>Bifidobacteriaceae</taxon>
        <taxon>Bifidobacterium</taxon>
    </lineage>
</organism>
<proteinExistence type="predicted"/>
<dbReference type="RefSeq" id="WP_055680097.1">
    <property type="nucleotide sequence ID" value="NZ_CYYI01000001.1"/>
</dbReference>